<dbReference type="AlphaFoldDB" id="A0A8C6MQV7"/>
<organism evidence="1 2">
    <name type="scientific">Mus spicilegus</name>
    <name type="common">Mound-building mouse</name>
    <dbReference type="NCBI Taxonomy" id="10103"/>
    <lineage>
        <taxon>Eukaryota</taxon>
        <taxon>Metazoa</taxon>
        <taxon>Chordata</taxon>
        <taxon>Craniata</taxon>
        <taxon>Vertebrata</taxon>
        <taxon>Euteleostomi</taxon>
        <taxon>Mammalia</taxon>
        <taxon>Eutheria</taxon>
        <taxon>Euarchontoglires</taxon>
        <taxon>Glires</taxon>
        <taxon>Rodentia</taxon>
        <taxon>Myomorpha</taxon>
        <taxon>Muroidea</taxon>
        <taxon>Muridae</taxon>
        <taxon>Murinae</taxon>
        <taxon>Mus</taxon>
        <taxon>Mus</taxon>
    </lineage>
</organism>
<reference evidence="1" key="1">
    <citation type="submission" date="2025-08" db="UniProtKB">
        <authorList>
            <consortium name="Ensembl"/>
        </authorList>
    </citation>
    <scope>IDENTIFICATION</scope>
</reference>
<evidence type="ECO:0000313" key="1">
    <source>
        <dbReference type="Ensembl" id="ENSMSIP00000004903.1"/>
    </source>
</evidence>
<protein>
    <submittedName>
        <fullName evidence="1">Uncharacterized protein</fullName>
    </submittedName>
</protein>
<dbReference type="Ensembl" id="ENSMSIT00000006218.1">
    <property type="protein sequence ID" value="ENSMSIP00000004903.1"/>
    <property type="gene ID" value="ENSMSIG00000004487.1"/>
</dbReference>
<evidence type="ECO:0000313" key="2">
    <source>
        <dbReference type="Proteomes" id="UP000694415"/>
    </source>
</evidence>
<reference evidence="1" key="2">
    <citation type="submission" date="2025-09" db="UniProtKB">
        <authorList>
            <consortium name="Ensembl"/>
        </authorList>
    </citation>
    <scope>IDENTIFICATION</scope>
</reference>
<accession>A0A8C6MQV7</accession>
<keyword evidence="2" id="KW-1185">Reference proteome</keyword>
<sequence length="118" mass="13604">MPKFCAHRQGPPRLLSRLWVDVWMLRCLAPFSFLMHVSGFVYSLDFAHVLHHCGLQDTLYLVCEKQLTQLKTSMDFFTIDSGWTLLALVKFQPGLLLSSLNTEILESSHPIWKPQQNS</sequence>
<proteinExistence type="predicted"/>
<dbReference type="Proteomes" id="UP000694415">
    <property type="component" value="Unplaced"/>
</dbReference>
<name>A0A8C6MQV7_MUSSI</name>